<comment type="caution">
    <text evidence="1">The sequence shown here is derived from an EMBL/GenBank/DDBJ whole genome shotgun (WGS) entry which is preliminary data.</text>
</comment>
<dbReference type="EMBL" id="MQVR01000022">
    <property type="protein sequence ID" value="OKL54247.1"/>
    <property type="molecule type" value="Genomic_DNA"/>
</dbReference>
<reference evidence="2" key="1">
    <citation type="submission" date="2016-12" db="EMBL/GenBank/DDBJ databases">
        <authorList>
            <person name="Meng X."/>
        </authorList>
    </citation>
    <scope>NUCLEOTIDE SEQUENCE [LARGE SCALE GENOMIC DNA]</scope>
    <source>
        <strain evidence="2">DSM 19116</strain>
    </source>
</reference>
<dbReference type="AlphaFoldDB" id="A0A1Q5Q366"/>
<keyword evidence="2" id="KW-1185">Reference proteome</keyword>
<accession>A0A1Q5Q366</accession>
<protein>
    <submittedName>
        <fullName evidence="1">Uncharacterized protein</fullName>
    </submittedName>
</protein>
<sequence>MIALPPSEGKTLPEPARPVDLAELALGQLSKARARIAAALAELGTGDAAAETLSVGPKARADLVKSLVVV</sequence>
<organism evidence="1 2">
    <name type="scientific">Bowdeniella nasicola</name>
    <dbReference type="NCBI Taxonomy" id="208480"/>
    <lineage>
        <taxon>Bacteria</taxon>
        <taxon>Bacillati</taxon>
        <taxon>Actinomycetota</taxon>
        <taxon>Actinomycetes</taxon>
        <taxon>Actinomycetales</taxon>
        <taxon>Actinomycetaceae</taxon>
        <taxon>Bowdeniella</taxon>
    </lineage>
</organism>
<evidence type="ECO:0000313" key="1">
    <source>
        <dbReference type="EMBL" id="OKL54247.1"/>
    </source>
</evidence>
<proteinExistence type="predicted"/>
<name>A0A1Q5Q366_9ACTO</name>
<dbReference type="Proteomes" id="UP000185628">
    <property type="component" value="Unassembled WGS sequence"/>
</dbReference>
<gene>
    <name evidence="1" type="ORF">BSZ39_05285</name>
</gene>
<evidence type="ECO:0000313" key="2">
    <source>
        <dbReference type="Proteomes" id="UP000185628"/>
    </source>
</evidence>